<keyword evidence="3" id="KW-1185">Reference proteome</keyword>
<organism evidence="2 3">
    <name type="scientific">Aquisphaera giovannonii</name>
    <dbReference type="NCBI Taxonomy" id="406548"/>
    <lineage>
        <taxon>Bacteria</taxon>
        <taxon>Pseudomonadati</taxon>
        <taxon>Planctomycetota</taxon>
        <taxon>Planctomycetia</taxon>
        <taxon>Isosphaerales</taxon>
        <taxon>Isosphaeraceae</taxon>
        <taxon>Aquisphaera</taxon>
    </lineage>
</organism>
<proteinExistence type="predicted"/>
<evidence type="ECO:0000256" key="1">
    <source>
        <dbReference type="SAM" id="Phobius"/>
    </source>
</evidence>
<sequence length="136" mass="14963">MYTVYAHLAYLSLSVAATAWVARTLSRNGRVFLADTFGHNEALADAVNNLLVVGFYLINVGYVALALKYGPRPNDMAESIEAMSTKVGLVLLVLGAMHFFNLYVFARMRRKALLRNQKPPVMPEQFVTPVGALAAE</sequence>
<feature type="transmembrane region" description="Helical" evidence="1">
    <location>
        <begin position="46"/>
        <end position="67"/>
    </location>
</feature>
<evidence type="ECO:0000313" key="2">
    <source>
        <dbReference type="EMBL" id="QEH37810.1"/>
    </source>
</evidence>
<dbReference type="RefSeq" id="WP_148597324.1">
    <property type="nucleotide sequence ID" value="NZ_CP042997.1"/>
</dbReference>
<dbReference type="OrthoDB" id="193443at2"/>
<feature type="transmembrane region" description="Helical" evidence="1">
    <location>
        <begin position="87"/>
        <end position="106"/>
    </location>
</feature>
<dbReference type="KEGG" id="agv:OJF2_64010"/>
<keyword evidence="1" id="KW-0472">Membrane</keyword>
<dbReference type="EMBL" id="CP042997">
    <property type="protein sequence ID" value="QEH37810.1"/>
    <property type="molecule type" value="Genomic_DNA"/>
</dbReference>
<feature type="transmembrane region" description="Helical" evidence="1">
    <location>
        <begin position="6"/>
        <end position="25"/>
    </location>
</feature>
<dbReference type="AlphaFoldDB" id="A0A5B9WD55"/>
<reference evidence="2 3" key="1">
    <citation type="submission" date="2019-08" db="EMBL/GenBank/DDBJ databases">
        <title>Deep-cultivation of Planctomycetes and their phenomic and genomic characterization uncovers novel biology.</title>
        <authorList>
            <person name="Wiegand S."/>
            <person name="Jogler M."/>
            <person name="Boedeker C."/>
            <person name="Pinto D."/>
            <person name="Vollmers J."/>
            <person name="Rivas-Marin E."/>
            <person name="Kohn T."/>
            <person name="Peeters S.H."/>
            <person name="Heuer A."/>
            <person name="Rast P."/>
            <person name="Oberbeckmann S."/>
            <person name="Bunk B."/>
            <person name="Jeske O."/>
            <person name="Meyerdierks A."/>
            <person name="Storesund J.E."/>
            <person name="Kallscheuer N."/>
            <person name="Luecker S."/>
            <person name="Lage O.M."/>
            <person name="Pohl T."/>
            <person name="Merkel B.J."/>
            <person name="Hornburger P."/>
            <person name="Mueller R.-W."/>
            <person name="Bruemmer F."/>
            <person name="Labrenz M."/>
            <person name="Spormann A.M."/>
            <person name="Op den Camp H."/>
            <person name="Overmann J."/>
            <person name="Amann R."/>
            <person name="Jetten M.S.M."/>
            <person name="Mascher T."/>
            <person name="Medema M.H."/>
            <person name="Devos D.P."/>
            <person name="Kaster A.-K."/>
            <person name="Ovreas L."/>
            <person name="Rohde M."/>
            <person name="Galperin M.Y."/>
            <person name="Jogler C."/>
        </authorList>
    </citation>
    <scope>NUCLEOTIDE SEQUENCE [LARGE SCALE GENOMIC DNA]</scope>
    <source>
        <strain evidence="2 3">OJF2</strain>
    </source>
</reference>
<protein>
    <submittedName>
        <fullName evidence="2">Uncharacterized protein</fullName>
    </submittedName>
</protein>
<dbReference type="Proteomes" id="UP000324233">
    <property type="component" value="Chromosome"/>
</dbReference>
<keyword evidence="1" id="KW-0812">Transmembrane</keyword>
<name>A0A5B9WD55_9BACT</name>
<accession>A0A5B9WD55</accession>
<keyword evidence="1" id="KW-1133">Transmembrane helix</keyword>
<evidence type="ECO:0000313" key="3">
    <source>
        <dbReference type="Proteomes" id="UP000324233"/>
    </source>
</evidence>
<gene>
    <name evidence="2" type="ORF">OJF2_64010</name>
</gene>